<dbReference type="EMBL" id="CP114202">
    <property type="protein sequence ID" value="WAT98870.1"/>
    <property type="molecule type" value="Genomic_DNA"/>
</dbReference>
<name>A0A640TM47_STRNI</name>
<dbReference type="AlphaFoldDB" id="A0A640TM47"/>
<gene>
    <name evidence="2" type="ORF">Sliba_49910</name>
    <name evidence="3" type="ORF">STRLI_004976</name>
</gene>
<feature type="compositionally biased region" description="Basic residues" evidence="1">
    <location>
        <begin position="38"/>
        <end position="47"/>
    </location>
</feature>
<dbReference type="EMBL" id="BLIP01000001">
    <property type="protein sequence ID" value="GFE24538.1"/>
    <property type="molecule type" value="Genomic_DNA"/>
</dbReference>
<reference evidence="3 5" key="2">
    <citation type="submission" date="2022-12" db="EMBL/GenBank/DDBJ databases">
        <authorList>
            <person name="Ruckert C."/>
            <person name="Busche T."/>
            <person name="Kalinowski J."/>
            <person name="Wittmann C."/>
        </authorList>
    </citation>
    <scope>NUCLEOTIDE SEQUENCE [LARGE SCALE GENOMIC DNA]</scope>
    <source>
        <strain evidence="3 5">DSM 40555</strain>
    </source>
</reference>
<dbReference type="RefSeq" id="WP_018091386.1">
    <property type="nucleotide sequence ID" value="NZ_BLIP01000001.1"/>
</dbReference>
<keyword evidence="5" id="KW-1185">Reference proteome</keyword>
<reference evidence="2 4" key="1">
    <citation type="submission" date="2019-12" db="EMBL/GenBank/DDBJ databases">
        <title>Whole genome shotgun sequence of Streptomyces libani subsp. libani NBRC 13452.</title>
        <authorList>
            <person name="Ichikawa N."/>
            <person name="Kimura A."/>
            <person name="Kitahashi Y."/>
            <person name="Komaki H."/>
            <person name="Tamura T."/>
        </authorList>
    </citation>
    <scope>NUCLEOTIDE SEQUENCE [LARGE SCALE GENOMIC DNA]</scope>
    <source>
        <strain evidence="2 4">NBRC 13452</strain>
    </source>
</reference>
<evidence type="ECO:0000313" key="3">
    <source>
        <dbReference type="EMBL" id="WAT98870.1"/>
    </source>
</evidence>
<sequence>MSAGAPPLRRPGRTTAVPVPPGRPGGDHAWDPPDPRNRALHPLRRRALPPDRTTTPAATSGGIR</sequence>
<evidence type="ECO:0000313" key="5">
    <source>
        <dbReference type="Proteomes" id="UP001210609"/>
    </source>
</evidence>
<evidence type="ECO:0000313" key="4">
    <source>
        <dbReference type="Proteomes" id="UP000429552"/>
    </source>
</evidence>
<feature type="compositionally biased region" description="Low complexity" evidence="1">
    <location>
        <begin position="50"/>
        <end position="64"/>
    </location>
</feature>
<feature type="region of interest" description="Disordered" evidence="1">
    <location>
        <begin position="1"/>
        <end position="64"/>
    </location>
</feature>
<dbReference type="Proteomes" id="UP000429552">
    <property type="component" value="Unassembled WGS sequence"/>
</dbReference>
<feature type="compositionally biased region" description="Basic and acidic residues" evidence="1">
    <location>
        <begin position="25"/>
        <end position="37"/>
    </location>
</feature>
<evidence type="ECO:0000313" key="2">
    <source>
        <dbReference type="EMBL" id="GFE24538.1"/>
    </source>
</evidence>
<proteinExistence type="predicted"/>
<accession>A0A640TM47</accession>
<evidence type="ECO:0000256" key="1">
    <source>
        <dbReference type="SAM" id="MobiDB-lite"/>
    </source>
</evidence>
<protein>
    <submittedName>
        <fullName evidence="2">Uncharacterized protein</fullName>
    </submittedName>
</protein>
<organism evidence="2 4">
    <name type="scientific">Streptomyces nigrescens</name>
    <dbReference type="NCBI Taxonomy" id="1920"/>
    <lineage>
        <taxon>Bacteria</taxon>
        <taxon>Bacillati</taxon>
        <taxon>Actinomycetota</taxon>
        <taxon>Actinomycetes</taxon>
        <taxon>Kitasatosporales</taxon>
        <taxon>Streptomycetaceae</taxon>
        <taxon>Streptomyces</taxon>
    </lineage>
</organism>
<dbReference type="Proteomes" id="UP001210609">
    <property type="component" value="Chromosome"/>
</dbReference>